<dbReference type="InterPro" id="IPR005829">
    <property type="entry name" value="Sugar_transporter_CS"/>
</dbReference>
<evidence type="ECO:0000256" key="4">
    <source>
        <dbReference type="ARBA" id="ARBA00022692"/>
    </source>
</evidence>
<dbReference type="Proteomes" id="UP000019494">
    <property type="component" value="Unassembled WGS sequence"/>
</dbReference>
<evidence type="ECO:0000256" key="1">
    <source>
        <dbReference type="ARBA" id="ARBA00004651"/>
    </source>
</evidence>
<feature type="transmembrane region" description="Helical" evidence="7">
    <location>
        <begin position="454"/>
        <end position="475"/>
    </location>
</feature>
<evidence type="ECO:0000313" key="10">
    <source>
        <dbReference type="Proteomes" id="UP000019494"/>
    </source>
</evidence>
<reference evidence="10" key="1">
    <citation type="submission" date="2013-08" db="EMBL/GenBank/DDBJ databases">
        <title>Intrasporangium oryzae NRRL B-24470.</title>
        <authorList>
            <person name="Liu H."/>
            <person name="Wang G."/>
        </authorList>
    </citation>
    <scope>NUCLEOTIDE SEQUENCE [LARGE SCALE GENOMIC DNA]</scope>
    <source>
        <strain evidence="10">Q5-1</strain>
    </source>
</reference>
<dbReference type="PROSITE" id="PS00216">
    <property type="entry name" value="SUGAR_TRANSPORT_1"/>
    <property type="match status" value="1"/>
</dbReference>
<evidence type="ECO:0000256" key="7">
    <source>
        <dbReference type="SAM" id="Phobius"/>
    </source>
</evidence>
<dbReference type="PATRIC" id="fig|584657.3.peg.2372"/>
<accession>W9GI09</accession>
<dbReference type="InterPro" id="IPR004638">
    <property type="entry name" value="EmrB-like"/>
</dbReference>
<dbReference type="CDD" id="cd17321">
    <property type="entry name" value="MFS_MMR_MDR_like"/>
    <property type="match status" value="1"/>
</dbReference>
<keyword evidence="6 7" id="KW-0472">Membrane</keyword>
<sequence length="488" mass="49170">MSDEPQQRPWRTLLVEPARPDWVVRRPDAHWWVVATVCVGAFMGQLDASIVTVAFPTLQDSFGTSLGAVEWVALSYLLVLVAIVAAVGRLADMVGRKLLYTYGFVVFAAASLACGLAPSLTALVGFRVLQAVGAAMLQANSVALIATSVPTANLGRAIGIQGAAQALGLALGPSVGGLLIGLGGWRLIFLVNVPAGIIGVVSAWLILPRSRHLAPRTRFDWAGLALFMPGVAALLAALSLGREAGFASPVIVTLFVVAVLALGGFVVQERRVAAPMVDLGLFRRASFSAGIASGFLSYAVLFGTLFVVPFLLEQGYGETTGVAGLVLTVLPAALGLTAPLAGRAADRFGARPLTVSGMVVTAGGLAAAAVWHGSTGALAVELAVIGVGQGLFTSPNNAAIMASAPRHQSGSAGGLLNMTRGVGTAMGVALAGLVLGLGAAAGGPGLAAGSVVRGFSTTCLMLAALALVAAVVAALSGSGGEHRATETA</sequence>
<keyword evidence="5 7" id="KW-1133">Transmembrane helix</keyword>
<feature type="transmembrane region" description="Helical" evidence="7">
    <location>
        <begin position="287"/>
        <end position="310"/>
    </location>
</feature>
<feature type="transmembrane region" description="Helical" evidence="7">
    <location>
        <begin position="421"/>
        <end position="442"/>
    </location>
</feature>
<dbReference type="RefSeq" id="WP_051518499.1">
    <property type="nucleotide sequence ID" value="NZ_AWQS01000091.1"/>
</dbReference>
<evidence type="ECO:0000259" key="8">
    <source>
        <dbReference type="PROSITE" id="PS50850"/>
    </source>
</evidence>
<dbReference type="PANTHER" id="PTHR42718">
    <property type="entry name" value="MAJOR FACILITATOR SUPERFAMILY MULTIDRUG TRANSPORTER MFSC"/>
    <property type="match status" value="1"/>
</dbReference>
<dbReference type="PRINTS" id="PR01036">
    <property type="entry name" value="TCRTETB"/>
</dbReference>
<dbReference type="InterPro" id="IPR020846">
    <property type="entry name" value="MFS_dom"/>
</dbReference>
<feature type="domain" description="Major facilitator superfamily (MFS) profile" evidence="8">
    <location>
        <begin position="33"/>
        <end position="481"/>
    </location>
</feature>
<keyword evidence="10" id="KW-1185">Reference proteome</keyword>
<dbReference type="InterPro" id="IPR036259">
    <property type="entry name" value="MFS_trans_sf"/>
</dbReference>
<keyword evidence="3" id="KW-1003">Cell membrane</keyword>
<name>W9GI09_9MICO</name>
<feature type="transmembrane region" description="Helical" evidence="7">
    <location>
        <begin position="124"/>
        <end position="146"/>
    </location>
</feature>
<organism evidence="9 10">
    <name type="scientific">Intrasporangium chromatireducens Q5-1</name>
    <dbReference type="NCBI Taxonomy" id="584657"/>
    <lineage>
        <taxon>Bacteria</taxon>
        <taxon>Bacillati</taxon>
        <taxon>Actinomycetota</taxon>
        <taxon>Actinomycetes</taxon>
        <taxon>Micrococcales</taxon>
        <taxon>Intrasporangiaceae</taxon>
        <taxon>Intrasporangium</taxon>
    </lineage>
</organism>
<evidence type="ECO:0000256" key="3">
    <source>
        <dbReference type="ARBA" id="ARBA00022475"/>
    </source>
</evidence>
<feature type="transmembrane region" description="Helical" evidence="7">
    <location>
        <begin position="219"/>
        <end position="240"/>
    </location>
</feature>
<dbReference type="GO" id="GO:0022857">
    <property type="term" value="F:transmembrane transporter activity"/>
    <property type="evidence" value="ECO:0007669"/>
    <property type="project" value="InterPro"/>
</dbReference>
<feature type="transmembrane region" description="Helical" evidence="7">
    <location>
        <begin position="71"/>
        <end position="91"/>
    </location>
</feature>
<keyword evidence="2" id="KW-0813">Transport</keyword>
<feature type="transmembrane region" description="Helical" evidence="7">
    <location>
        <begin position="322"/>
        <end position="341"/>
    </location>
</feature>
<feature type="transmembrane region" description="Helical" evidence="7">
    <location>
        <begin position="98"/>
        <end position="118"/>
    </location>
</feature>
<comment type="subcellular location">
    <subcellularLocation>
        <location evidence="1">Cell membrane</location>
        <topology evidence="1">Multi-pass membrane protein</topology>
    </subcellularLocation>
</comment>
<evidence type="ECO:0000256" key="2">
    <source>
        <dbReference type="ARBA" id="ARBA00022448"/>
    </source>
</evidence>
<keyword evidence="4 7" id="KW-0812">Transmembrane</keyword>
<feature type="transmembrane region" description="Helical" evidence="7">
    <location>
        <begin position="187"/>
        <end position="207"/>
    </location>
</feature>
<feature type="transmembrane region" description="Helical" evidence="7">
    <location>
        <begin position="29"/>
        <end position="51"/>
    </location>
</feature>
<dbReference type="Gene3D" id="1.20.1250.20">
    <property type="entry name" value="MFS general substrate transporter like domains"/>
    <property type="match status" value="2"/>
</dbReference>
<evidence type="ECO:0000313" key="9">
    <source>
        <dbReference type="EMBL" id="EWT05725.1"/>
    </source>
</evidence>
<feature type="transmembrane region" description="Helical" evidence="7">
    <location>
        <begin position="246"/>
        <end position="267"/>
    </location>
</feature>
<evidence type="ECO:0000256" key="6">
    <source>
        <dbReference type="ARBA" id="ARBA00023136"/>
    </source>
</evidence>
<dbReference type="PROSITE" id="PS50850">
    <property type="entry name" value="MFS"/>
    <property type="match status" value="1"/>
</dbReference>
<comment type="caution">
    <text evidence="9">The sequence shown here is derived from an EMBL/GenBank/DDBJ whole genome shotgun (WGS) entry which is preliminary data.</text>
</comment>
<dbReference type="PANTHER" id="PTHR42718:SF46">
    <property type="entry name" value="BLR6921 PROTEIN"/>
    <property type="match status" value="1"/>
</dbReference>
<protein>
    <submittedName>
        <fullName evidence="9">MFS transporter</fullName>
    </submittedName>
</protein>
<dbReference type="EMBL" id="AWQS01000091">
    <property type="protein sequence ID" value="EWT05725.1"/>
    <property type="molecule type" value="Genomic_DNA"/>
</dbReference>
<feature type="transmembrane region" description="Helical" evidence="7">
    <location>
        <begin position="158"/>
        <end position="181"/>
    </location>
</feature>
<dbReference type="Pfam" id="PF07690">
    <property type="entry name" value="MFS_1"/>
    <property type="match status" value="2"/>
</dbReference>
<dbReference type="SUPFAM" id="SSF103473">
    <property type="entry name" value="MFS general substrate transporter"/>
    <property type="match status" value="1"/>
</dbReference>
<dbReference type="GO" id="GO:0005886">
    <property type="term" value="C:plasma membrane"/>
    <property type="evidence" value="ECO:0007669"/>
    <property type="project" value="UniProtKB-SubCell"/>
</dbReference>
<gene>
    <name evidence="9" type="ORF">N864_02770</name>
</gene>
<dbReference type="AlphaFoldDB" id="W9GI09"/>
<dbReference type="InterPro" id="IPR011701">
    <property type="entry name" value="MFS"/>
</dbReference>
<evidence type="ECO:0000256" key="5">
    <source>
        <dbReference type="ARBA" id="ARBA00022989"/>
    </source>
</evidence>
<feature type="transmembrane region" description="Helical" evidence="7">
    <location>
        <begin position="353"/>
        <end position="371"/>
    </location>
</feature>
<dbReference type="NCBIfam" id="TIGR00711">
    <property type="entry name" value="efflux_EmrB"/>
    <property type="match status" value="1"/>
</dbReference>
<proteinExistence type="predicted"/>